<keyword evidence="8 11" id="KW-0067">ATP-binding</keyword>
<evidence type="ECO:0000256" key="12">
    <source>
        <dbReference type="PIRSR" id="PIRSR038165-50"/>
    </source>
</evidence>
<dbReference type="Pfam" id="PF07714">
    <property type="entry name" value="PK_Tyr_Ser-Thr"/>
    <property type="match status" value="1"/>
</dbReference>
<dbReference type="PROSITE" id="PS00108">
    <property type="entry name" value="PROTEIN_KINASE_ST"/>
    <property type="match status" value="1"/>
</dbReference>
<dbReference type="EC" id="2.7.11.25" evidence="11"/>
<dbReference type="Gene3D" id="1.10.510.10">
    <property type="entry name" value="Transferase(Phosphotransferase) domain 1"/>
    <property type="match status" value="1"/>
</dbReference>
<evidence type="ECO:0000256" key="9">
    <source>
        <dbReference type="ARBA" id="ARBA00047559"/>
    </source>
</evidence>
<feature type="compositionally biased region" description="Basic and acidic residues" evidence="15">
    <location>
        <begin position="833"/>
        <end position="842"/>
    </location>
</feature>
<feature type="compositionally biased region" description="Low complexity" evidence="15">
    <location>
        <begin position="590"/>
        <end position="601"/>
    </location>
</feature>
<feature type="compositionally biased region" description="Basic and acidic residues" evidence="15">
    <location>
        <begin position="892"/>
        <end position="902"/>
    </location>
</feature>
<feature type="region of interest" description="Disordered" evidence="15">
    <location>
        <begin position="818"/>
        <end position="843"/>
    </location>
</feature>
<dbReference type="AlphaFoldDB" id="A0A085NRM5"/>
<keyword evidence="5 11" id="KW-0808">Transferase</keyword>
<evidence type="ECO:0000259" key="16">
    <source>
        <dbReference type="PROSITE" id="PS50011"/>
    </source>
</evidence>
<dbReference type="InterPro" id="IPR000719">
    <property type="entry name" value="Prot_kinase_dom"/>
</dbReference>
<dbReference type="Gene3D" id="3.30.200.20">
    <property type="entry name" value="Phosphorylase Kinase, domain 1"/>
    <property type="match status" value="1"/>
</dbReference>
<keyword evidence="4 11" id="KW-0723">Serine/threonine-protein kinase</keyword>
<dbReference type="PANTHER" id="PTHR44329">
    <property type="entry name" value="SERINE/THREONINE-PROTEIN KINASE TNNI3K-RELATED"/>
    <property type="match status" value="1"/>
</dbReference>
<comment type="subcellular location">
    <subcellularLocation>
        <location evidence="1">Cytoplasm</location>
    </subcellularLocation>
</comment>
<feature type="active site" description="Proton acceptor" evidence="12">
    <location>
        <position position="263"/>
    </location>
</feature>
<dbReference type="PRINTS" id="PR00109">
    <property type="entry name" value="TYRKINASE"/>
</dbReference>
<sequence length="984" mass="110591">MALVQVRPPKQLDARDLIDNGPIDLSSLNHLRTQSMPTLGTTASSADTDRQISSAYVRSFEAAMLKSADSMRPQANSTSDVVRVSSTQEGTKVELWWEGLFGCLRPVWNIIGKSGCPVKADWPLHQKLKGSQDASSKGASVVDSWEVPFESITDLQWLGAGSQGAVFLGRFNGEQVAVKKVHHISETNIRHLRHLSHSNIIKFRGVCTQAPCYCIIMEYCSQGQLYELLRSDKKVTASLVLQWAKQIGSGMQYLHQQKIIHRDLKSPNVLVTEDDQVKISDFGTCRHWSNVNSTKMTFCGTASWMAPEVIRNEPCSDKVDVWSYGVVLWELLTCEIPYQEVDPTAVMWGVGSHSLQLPIPNTVPEGFKLLLKQCWSPKPRNRPSFRHILTHLDIASAEMEMVDEKQWSEWQLQWKKEVKDRLKTLHHTKDKSSLQQIIEDQLISRRKDELRHAQDVRELYEQKLRRANNLYSELSQCMMQLEQRERELLRREQQMVNLLNSHGLVSKKPSRVRHRLMRPVVLRASDRLIKGCQSSHKYKMSAVDSPLGVSATCGNPAVLRVEQENRNQSSRSQETERMHNSSAHCDLLSRHSTSRSSGGSRSSRKSSQTHENIPTDRQLVPGGARRVGAWSPSSDCVYHSQSMLFDQNDQEAGTAYSVHLHRGSHERWSDSRLQFFASGGQLVRESPGRWSSGRARRSRQRLLKSQRFSAGLLQGDGTRIVHFMRFFHSSKRYVCSSENAVVLRTSSPKERVLCSNASTDSNSKLCISSNGNCRNTTCETHLHRYVHHAKDCRKDFDDCNKVKMVKASRSYEKALKSNVNPMDSGVSSSTVMDHSKAGESNRRYLPVGSKKLWARSNSTDESDGELTATRERSSKRESLCKDEYCSSEEESATDHSTRHTAADEAGAPSCGSTMISSLERSLELSAILSDGLSDKECKVRQVKNSILGHRRTFSNPVARSAFPAVTETASSSSGGESEEQTAIV</sequence>
<reference evidence="17" key="1">
    <citation type="journal article" date="2014" name="Nat. Genet.">
        <title>Genome and transcriptome of the porcine whipworm Trichuris suis.</title>
        <authorList>
            <person name="Jex A.R."/>
            <person name="Nejsum P."/>
            <person name="Schwarz E.M."/>
            <person name="Hu L."/>
            <person name="Young N.D."/>
            <person name="Hall R.S."/>
            <person name="Korhonen P.K."/>
            <person name="Liao S."/>
            <person name="Thamsborg S."/>
            <person name="Xia J."/>
            <person name="Xu P."/>
            <person name="Wang S."/>
            <person name="Scheerlinck J.P."/>
            <person name="Hofmann A."/>
            <person name="Sternberg P.W."/>
            <person name="Wang J."/>
            <person name="Gasser R.B."/>
        </authorList>
    </citation>
    <scope>NUCLEOTIDE SEQUENCE [LARGE SCALE GENOMIC DNA]</scope>
    <source>
        <strain evidence="17">DCEP-RM93F</strain>
    </source>
</reference>
<feature type="compositionally biased region" description="Basic and acidic residues" evidence="15">
    <location>
        <begin position="868"/>
        <end position="884"/>
    </location>
</feature>
<comment type="catalytic activity">
    <reaction evidence="10">
        <text>L-seryl-[protein] + ATP = O-phospho-L-seryl-[protein] + ADP + H(+)</text>
        <dbReference type="Rhea" id="RHEA:17989"/>
        <dbReference type="Rhea" id="RHEA-COMP:9863"/>
        <dbReference type="Rhea" id="RHEA-COMP:11604"/>
        <dbReference type="ChEBI" id="CHEBI:15378"/>
        <dbReference type="ChEBI" id="CHEBI:29999"/>
        <dbReference type="ChEBI" id="CHEBI:30616"/>
        <dbReference type="ChEBI" id="CHEBI:83421"/>
        <dbReference type="ChEBI" id="CHEBI:456216"/>
        <dbReference type="EC" id="2.7.11.25"/>
    </reaction>
</comment>
<feature type="region of interest" description="Disordered" evidence="15">
    <location>
        <begin position="561"/>
        <end position="627"/>
    </location>
</feature>
<evidence type="ECO:0000256" key="15">
    <source>
        <dbReference type="SAM" id="MobiDB-lite"/>
    </source>
</evidence>
<evidence type="ECO:0000256" key="8">
    <source>
        <dbReference type="ARBA" id="ARBA00022840"/>
    </source>
</evidence>
<protein>
    <recommendedName>
        <fullName evidence="11">Mitogen-activated protein kinase kinase kinase</fullName>
        <ecNumber evidence="11">2.7.11.25</ecNumber>
    </recommendedName>
</protein>
<keyword evidence="7 11" id="KW-0418">Kinase</keyword>
<dbReference type="InterPro" id="IPR008271">
    <property type="entry name" value="Ser/Thr_kinase_AS"/>
</dbReference>
<proteinExistence type="inferred from homology"/>
<feature type="domain" description="Protein kinase" evidence="16">
    <location>
        <begin position="152"/>
        <end position="394"/>
    </location>
</feature>
<dbReference type="EMBL" id="KL367479">
    <property type="protein sequence ID" value="KFD72121.1"/>
    <property type="molecule type" value="Genomic_DNA"/>
</dbReference>
<organism evidence="17">
    <name type="scientific">Trichuris suis</name>
    <name type="common">pig whipworm</name>
    <dbReference type="NCBI Taxonomy" id="68888"/>
    <lineage>
        <taxon>Eukaryota</taxon>
        <taxon>Metazoa</taxon>
        <taxon>Ecdysozoa</taxon>
        <taxon>Nematoda</taxon>
        <taxon>Enoplea</taxon>
        <taxon>Dorylaimia</taxon>
        <taxon>Trichinellida</taxon>
        <taxon>Trichuridae</taxon>
        <taxon>Trichuris</taxon>
    </lineage>
</organism>
<dbReference type="SUPFAM" id="SSF56112">
    <property type="entry name" value="Protein kinase-like (PK-like)"/>
    <property type="match status" value="1"/>
</dbReference>
<dbReference type="PROSITE" id="PS50011">
    <property type="entry name" value="PROTEIN_KINASE_DOM"/>
    <property type="match status" value="1"/>
</dbReference>
<dbReference type="GO" id="GO:0005737">
    <property type="term" value="C:cytoplasm"/>
    <property type="evidence" value="ECO:0007669"/>
    <property type="project" value="UniProtKB-SubCell"/>
</dbReference>
<evidence type="ECO:0000313" key="17">
    <source>
        <dbReference type="EMBL" id="KFD72121.1"/>
    </source>
</evidence>
<dbReference type="FunFam" id="1.10.510.10:FF:000087">
    <property type="entry name" value="Mitogen-activated protein kinase kinase kinase 12"/>
    <property type="match status" value="1"/>
</dbReference>
<dbReference type="SMART" id="SM00220">
    <property type="entry name" value="S_TKc"/>
    <property type="match status" value="1"/>
</dbReference>
<evidence type="ECO:0000256" key="5">
    <source>
        <dbReference type="ARBA" id="ARBA00022679"/>
    </source>
</evidence>
<evidence type="ECO:0000256" key="4">
    <source>
        <dbReference type="ARBA" id="ARBA00022527"/>
    </source>
</evidence>
<dbReference type="PANTHER" id="PTHR44329:SF304">
    <property type="entry name" value="MITOGEN-ACTIVATED PROTEIN KINASE KINASE KINASE 13-LIKE ISOFORM X1"/>
    <property type="match status" value="1"/>
</dbReference>
<keyword evidence="14" id="KW-0175">Coiled coil</keyword>
<evidence type="ECO:0000256" key="13">
    <source>
        <dbReference type="PIRSR" id="PIRSR038165-51"/>
    </source>
</evidence>
<feature type="binding site" evidence="13">
    <location>
        <position position="179"/>
    </location>
    <ligand>
        <name>ATP</name>
        <dbReference type="ChEBI" id="CHEBI:30616"/>
    </ligand>
</feature>
<name>A0A085NRM5_9BILA</name>
<dbReference type="InterPro" id="IPR051681">
    <property type="entry name" value="Ser/Thr_Kinases-Pseudokinases"/>
</dbReference>
<feature type="region of interest" description="Disordered" evidence="15">
    <location>
        <begin position="855"/>
        <end position="912"/>
    </location>
</feature>
<feature type="coiled-coil region" evidence="14">
    <location>
        <begin position="450"/>
        <end position="491"/>
    </location>
</feature>
<keyword evidence="3" id="KW-0963">Cytoplasm</keyword>
<dbReference type="Proteomes" id="UP000030758">
    <property type="component" value="Unassembled WGS sequence"/>
</dbReference>
<evidence type="ECO:0000256" key="10">
    <source>
        <dbReference type="ARBA" id="ARBA00048329"/>
    </source>
</evidence>
<comment type="catalytic activity">
    <reaction evidence="9">
        <text>L-threonyl-[protein] + ATP = O-phospho-L-threonyl-[protein] + ADP + H(+)</text>
        <dbReference type="Rhea" id="RHEA:46608"/>
        <dbReference type="Rhea" id="RHEA-COMP:11060"/>
        <dbReference type="Rhea" id="RHEA-COMP:11605"/>
        <dbReference type="ChEBI" id="CHEBI:15378"/>
        <dbReference type="ChEBI" id="CHEBI:30013"/>
        <dbReference type="ChEBI" id="CHEBI:30616"/>
        <dbReference type="ChEBI" id="CHEBI:61977"/>
        <dbReference type="ChEBI" id="CHEBI:456216"/>
        <dbReference type="EC" id="2.7.11.25"/>
    </reaction>
</comment>
<evidence type="ECO:0000256" key="14">
    <source>
        <dbReference type="SAM" id="Coils"/>
    </source>
</evidence>
<dbReference type="PIRSF" id="PIRSF038165">
    <property type="entry name" value="MAPKKK12_MAPKKK13"/>
    <property type="match status" value="1"/>
</dbReference>
<evidence type="ECO:0000256" key="1">
    <source>
        <dbReference type="ARBA" id="ARBA00004496"/>
    </source>
</evidence>
<evidence type="ECO:0000256" key="2">
    <source>
        <dbReference type="ARBA" id="ARBA00006529"/>
    </source>
</evidence>
<dbReference type="InterPro" id="IPR017419">
    <property type="entry name" value="MAP3K12_MAP3K13"/>
</dbReference>
<dbReference type="GO" id="GO:0006950">
    <property type="term" value="P:response to stress"/>
    <property type="evidence" value="ECO:0007669"/>
    <property type="project" value="UniProtKB-ARBA"/>
</dbReference>
<keyword evidence="6 11" id="KW-0547">Nucleotide-binding</keyword>
<dbReference type="GO" id="GO:0004709">
    <property type="term" value="F:MAP kinase kinase kinase activity"/>
    <property type="evidence" value="ECO:0007669"/>
    <property type="project" value="UniProtKB-EC"/>
</dbReference>
<gene>
    <name evidence="17" type="ORF">M514_00525</name>
</gene>
<evidence type="ECO:0000256" key="3">
    <source>
        <dbReference type="ARBA" id="ARBA00022490"/>
    </source>
</evidence>
<dbReference type="InterPro" id="IPR011009">
    <property type="entry name" value="Kinase-like_dom_sf"/>
</dbReference>
<evidence type="ECO:0000256" key="6">
    <source>
        <dbReference type="ARBA" id="ARBA00022741"/>
    </source>
</evidence>
<dbReference type="GO" id="GO:0106310">
    <property type="term" value="F:protein serine kinase activity"/>
    <property type="evidence" value="ECO:0007669"/>
    <property type="project" value="RHEA"/>
</dbReference>
<feature type="compositionally biased region" description="Polar residues" evidence="15">
    <location>
        <begin position="818"/>
        <end position="832"/>
    </location>
</feature>
<dbReference type="GO" id="GO:0005524">
    <property type="term" value="F:ATP binding"/>
    <property type="evidence" value="ECO:0007669"/>
    <property type="project" value="UniProtKB-KW"/>
</dbReference>
<evidence type="ECO:0000256" key="7">
    <source>
        <dbReference type="ARBA" id="ARBA00022777"/>
    </source>
</evidence>
<accession>A0A085NRM5</accession>
<feature type="region of interest" description="Disordered" evidence="15">
    <location>
        <begin position="963"/>
        <end position="984"/>
    </location>
</feature>
<comment type="similarity">
    <text evidence="2 11">Belongs to the protein kinase superfamily. STE Ser/Thr protein kinase family. MAP kinase kinase kinase subfamily.</text>
</comment>
<dbReference type="InterPro" id="IPR001245">
    <property type="entry name" value="Ser-Thr/Tyr_kinase_cat_dom"/>
</dbReference>
<feature type="binding site" evidence="13">
    <location>
        <begin position="158"/>
        <end position="166"/>
    </location>
    <ligand>
        <name>ATP</name>
        <dbReference type="ChEBI" id="CHEBI:30616"/>
    </ligand>
</feature>
<evidence type="ECO:0000256" key="11">
    <source>
        <dbReference type="PIRNR" id="PIRNR038165"/>
    </source>
</evidence>